<dbReference type="InterPro" id="IPR004875">
    <property type="entry name" value="DDE_SF_endonuclease_dom"/>
</dbReference>
<dbReference type="STRING" id="188477.A0A433SS74"/>
<evidence type="ECO:0000313" key="4">
    <source>
        <dbReference type="Proteomes" id="UP000271974"/>
    </source>
</evidence>
<dbReference type="Gene3D" id="1.10.10.60">
    <property type="entry name" value="Homeodomain-like"/>
    <property type="match status" value="1"/>
</dbReference>
<gene>
    <name evidence="3" type="ORF">EGW08_020103</name>
</gene>
<dbReference type="InterPro" id="IPR009057">
    <property type="entry name" value="Homeodomain-like_sf"/>
</dbReference>
<dbReference type="AlphaFoldDB" id="A0A433SS74"/>
<feature type="domain" description="DDE-1" evidence="1">
    <location>
        <begin position="171"/>
        <end position="235"/>
    </location>
</feature>
<dbReference type="GO" id="GO:0005634">
    <property type="term" value="C:nucleus"/>
    <property type="evidence" value="ECO:0007669"/>
    <property type="project" value="TreeGrafter"/>
</dbReference>
<dbReference type="Pfam" id="PF03184">
    <property type="entry name" value="DDE_1"/>
    <property type="match status" value="1"/>
</dbReference>
<sequence length="354" mass="39849">MGKTNEKKYNKYPRDALEKAIKAVEEGRTCSGAAKEFGVPRKTLAHHVSGKCRLDRRAGRECNIPTDIENAIVDKLVAELKLKDKPESIWNCDETGLQFSPDSSRIVAEKGERSVNSRCSPSKESVTTLVTINAAGQAMPPLCVVKGKTSRALQNFARWTRRNNVFLKHCGPARPQLLVPDSHHSHEMLDMLELAQQEDIHVMALPPHTTHALQLLDKVVFKPFKTAYKRVCTEFLARHPSLTINKATWPRLLKQTWDSTMREGLLKKTFEATGIYPVDRSRIPDSVFSASDAIRSMVPVADAEERDNLKMVPKEKPLQQLLKLAPGEHTRTLLVKQKTPTQLSRLTTWSNFSV</sequence>
<dbReference type="InterPro" id="IPR007889">
    <property type="entry name" value="HTH_Psq"/>
</dbReference>
<dbReference type="EMBL" id="RQTK01001107">
    <property type="protein sequence ID" value="RUS72130.1"/>
    <property type="molecule type" value="Genomic_DNA"/>
</dbReference>
<evidence type="ECO:0008006" key="5">
    <source>
        <dbReference type="Google" id="ProtNLM"/>
    </source>
</evidence>
<dbReference type="PANTHER" id="PTHR19303:SF74">
    <property type="entry name" value="POGO TRANSPOSABLE ELEMENT WITH KRAB DOMAIN"/>
    <property type="match status" value="1"/>
</dbReference>
<evidence type="ECO:0000259" key="2">
    <source>
        <dbReference type="Pfam" id="PF05225"/>
    </source>
</evidence>
<feature type="domain" description="HTH psq-type" evidence="2">
    <location>
        <begin position="14"/>
        <end position="52"/>
    </location>
</feature>
<reference evidence="3 4" key="1">
    <citation type="submission" date="2019-01" db="EMBL/GenBank/DDBJ databases">
        <title>A draft genome assembly of the solar-powered sea slug Elysia chlorotica.</title>
        <authorList>
            <person name="Cai H."/>
            <person name="Li Q."/>
            <person name="Fang X."/>
            <person name="Li J."/>
            <person name="Curtis N.E."/>
            <person name="Altenburger A."/>
            <person name="Shibata T."/>
            <person name="Feng M."/>
            <person name="Maeda T."/>
            <person name="Schwartz J.A."/>
            <person name="Shigenobu S."/>
            <person name="Lundholm N."/>
            <person name="Nishiyama T."/>
            <person name="Yang H."/>
            <person name="Hasebe M."/>
            <person name="Li S."/>
            <person name="Pierce S.K."/>
            <person name="Wang J."/>
        </authorList>
    </citation>
    <scope>NUCLEOTIDE SEQUENCE [LARGE SCALE GENOMIC DNA]</scope>
    <source>
        <strain evidence="3">EC2010</strain>
        <tissue evidence="3">Whole organism of an adult</tissue>
    </source>
</reference>
<keyword evidence="4" id="KW-1185">Reference proteome</keyword>
<dbReference type="Pfam" id="PF05225">
    <property type="entry name" value="HTH_psq"/>
    <property type="match status" value="1"/>
</dbReference>
<dbReference type="OrthoDB" id="6156430at2759"/>
<protein>
    <recommendedName>
        <fullName evidence="5">HTH psq-type domain-containing protein</fullName>
    </recommendedName>
</protein>
<name>A0A433SS74_ELYCH</name>
<evidence type="ECO:0000259" key="1">
    <source>
        <dbReference type="Pfam" id="PF03184"/>
    </source>
</evidence>
<organism evidence="3 4">
    <name type="scientific">Elysia chlorotica</name>
    <name type="common">Eastern emerald elysia</name>
    <name type="synonym">Sea slug</name>
    <dbReference type="NCBI Taxonomy" id="188477"/>
    <lineage>
        <taxon>Eukaryota</taxon>
        <taxon>Metazoa</taxon>
        <taxon>Spiralia</taxon>
        <taxon>Lophotrochozoa</taxon>
        <taxon>Mollusca</taxon>
        <taxon>Gastropoda</taxon>
        <taxon>Heterobranchia</taxon>
        <taxon>Euthyneura</taxon>
        <taxon>Panpulmonata</taxon>
        <taxon>Sacoglossa</taxon>
        <taxon>Placobranchoidea</taxon>
        <taxon>Plakobranchidae</taxon>
        <taxon>Elysia</taxon>
    </lineage>
</organism>
<dbReference type="Proteomes" id="UP000271974">
    <property type="component" value="Unassembled WGS sequence"/>
</dbReference>
<dbReference type="InterPro" id="IPR050863">
    <property type="entry name" value="CenT-Element_Derived"/>
</dbReference>
<comment type="caution">
    <text evidence="3">The sequence shown here is derived from an EMBL/GenBank/DDBJ whole genome shotgun (WGS) entry which is preliminary data.</text>
</comment>
<dbReference type="PANTHER" id="PTHR19303">
    <property type="entry name" value="TRANSPOSON"/>
    <property type="match status" value="1"/>
</dbReference>
<accession>A0A433SS74</accession>
<dbReference type="GO" id="GO:0003677">
    <property type="term" value="F:DNA binding"/>
    <property type="evidence" value="ECO:0007669"/>
    <property type="project" value="InterPro"/>
</dbReference>
<proteinExistence type="predicted"/>
<dbReference type="SUPFAM" id="SSF46689">
    <property type="entry name" value="Homeodomain-like"/>
    <property type="match status" value="1"/>
</dbReference>
<evidence type="ECO:0000313" key="3">
    <source>
        <dbReference type="EMBL" id="RUS72130.1"/>
    </source>
</evidence>